<proteinExistence type="predicted"/>
<dbReference type="PANTHER" id="PTHR34693">
    <property type="entry name" value="PROTEIN PAR32"/>
    <property type="match status" value="1"/>
</dbReference>
<keyword evidence="3" id="KW-1185">Reference proteome</keyword>
<reference evidence="2 3" key="1">
    <citation type="submission" date="2013-03" db="EMBL/GenBank/DDBJ databases">
        <title>The Genome Sequence of Phialophora europaea CBS 101466.</title>
        <authorList>
            <consortium name="The Broad Institute Genomics Platform"/>
            <person name="Cuomo C."/>
            <person name="de Hoog S."/>
            <person name="Gorbushina A."/>
            <person name="Walker B."/>
            <person name="Young S.K."/>
            <person name="Zeng Q."/>
            <person name="Gargeya S."/>
            <person name="Fitzgerald M."/>
            <person name="Haas B."/>
            <person name="Abouelleil A."/>
            <person name="Allen A.W."/>
            <person name="Alvarado L."/>
            <person name="Arachchi H.M."/>
            <person name="Berlin A.M."/>
            <person name="Chapman S.B."/>
            <person name="Gainer-Dewar J."/>
            <person name="Goldberg J."/>
            <person name="Griggs A."/>
            <person name="Gujja S."/>
            <person name="Hansen M."/>
            <person name="Howarth C."/>
            <person name="Imamovic A."/>
            <person name="Ireland A."/>
            <person name="Larimer J."/>
            <person name="McCowan C."/>
            <person name="Murphy C."/>
            <person name="Pearson M."/>
            <person name="Poon T.W."/>
            <person name="Priest M."/>
            <person name="Roberts A."/>
            <person name="Saif S."/>
            <person name="Shea T."/>
            <person name="Sisk P."/>
            <person name="Sykes S."/>
            <person name="Wortman J."/>
            <person name="Nusbaum C."/>
            <person name="Birren B."/>
        </authorList>
    </citation>
    <scope>NUCLEOTIDE SEQUENCE [LARGE SCALE GENOMIC DNA]</scope>
    <source>
        <strain evidence="2 3">CBS 101466</strain>
    </source>
</reference>
<sequence>MTTNSQPQQQSWADWFLDSYAASSPITTEPIHFADDESAEHHHTRHSEDSPMSAASSHSSSSAAAPRSFSAHTTSSLSPYGPYTPVGRGGAGNFYWQAAASQSTPDLETGQHPSLSERRAAATKLQRINTGEQLKPRNISSQYVHVGRGGAGNLAQGSEILLSRSPVSPIPGGGGVSTPTVGRGGAGNVGKAEEQKRLVRRAQEEMERIEVEKRRERVVQHVDTLLMPPPGAFLGGSRRSSFVDGV</sequence>
<dbReference type="GeneID" id="19975938"/>
<dbReference type="OrthoDB" id="4159136at2759"/>
<evidence type="ECO:0000313" key="3">
    <source>
        <dbReference type="Proteomes" id="UP000030752"/>
    </source>
</evidence>
<name>W2RIJ4_CYPE1</name>
<feature type="region of interest" description="Disordered" evidence="1">
    <location>
        <begin position="165"/>
        <end position="198"/>
    </location>
</feature>
<dbReference type="HOGENOM" id="CLU_1094150_0_0_1"/>
<dbReference type="VEuPathDB" id="FungiDB:HMPREF1541_08599"/>
<accession>W2RIJ4</accession>
<dbReference type="Proteomes" id="UP000030752">
    <property type="component" value="Unassembled WGS sequence"/>
</dbReference>
<feature type="region of interest" description="Disordered" evidence="1">
    <location>
        <begin position="226"/>
        <end position="246"/>
    </location>
</feature>
<feature type="compositionally biased region" description="Gly residues" evidence="1">
    <location>
        <begin position="171"/>
        <end position="188"/>
    </location>
</feature>
<dbReference type="InParanoid" id="W2RIJ4"/>
<organism evidence="2 3">
    <name type="scientific">Cyphellophora europaea (strain CBS 101466)</name>
    <name type="common">Phialophora europaea</name>
    <dbReference type="NCBI Taxonomy" id="1220924"/>
    <lineage>
        <taxon>Eukaryota</taxon>
        <taxon>Fungi</taxon>
        <taxon>Dikarya</taxon>
        <taxon>Ascomycota</taxon>
        <taxon>Pezizomycotina</taxon>
        <taxon>Eurotiomycetes</taxon>
        <taxon>Chaetothyriomycetidae</taxon>
        <taxon>Chaetothyriales</taxon>
        <taxon>Cyphellophoraceae</taxon>
        <taxon>Cyphellophora</taxon>
    </lineage>
</organism>
<dbReference type="EMBL" id="KB822725">
    <property type="protein sequence ID" value="ETN36322.1"/>
    <property type="molecule type" value="Genomic_DNA"/>
</dbReference>
<dbReference type="PANTHER" id="PTHR34693:SF5">
    <property type="match status" value="1"/>
</dbReference>
<dbReference type="Pfam" id="PF12223">
    <property type="entry name" value="DUF3602"/>
    <property type="match status" value="1"/>
</dbReference>
<dbReference type="InterPro" id="IPR022024">
    <property type="entry name" value="DUF3602"/>
</dbReference>
<dbReference type="eggNOG" id="ENOG502SD3B">
    <property type="taxonomic scope" value="Eukaryota"/>
</dbReference>
<dbReference type="InterPro" id="IPR053203">
    <property type="entry name" value="Cisplatin_resist-associated"/>
</dbReference>
<feature type="compositionally biased region" description="Basic and acidic residues" evidence="1">
    <location>
        <begin position="32"/>
        <end position="49"/>
    </location>
</feature>
<feature type="compositionally biased region" description="Low complexity" evidence="1">
    <location>
        <begin position="50"/>
        <end position="71"/>
    </location>
</feature>
<dbReference type="RefSeq" id="XP_008721140.1">
    <property type="nucleotide sequence ID" value="XM_008722918.1"/>
</dbReference>
<dbReference type="AlphaFoldDB" id="W2RIJ4"/>
<gene>
    <name evidence="2" type="ORF">HMPREF1541_08599</name>
</gene>
<feature type="region of interest" description="Disordered" evidence="1">
    <location>
        <begin position="27"/>
        <end position="84"/>
    </location>
</feature>
<evidence type="ECO:0000256" key="1">
    <source>
        <dbReference type="SAM" id="MobiDB-lite"/>
    </source>
</evidence>
<protein>
    <submittedName>
        <fullName evidence="2">Uncharacterized protein</fullName>
    </submittedName>
</protein>
<evidence type="ECO:0000313" key="2">
    <source>
        <dbReference type="EMBL" id="ETN36322.1"/>
    </source>
</evidence>